<dbReference type="PROSITE" id="PS00972">
    <property type="entry name" value="USP_1"/>
    <property type="match status" value="1"/>
</dbReference>
<dbReference type="InterPro" id="IPR003782">
    <property type="entry name" value="SCO1/SenC"/>
</dbReference>
<evidence type="ECO:0000256" key="2">
    <source>
        <dbReference type="SAM" id="MobiDB-lite"/>
    </source>
</evidence>
<dbReference type="PROSITE" id="PS50235">
    <property type="entry name" value="USP_3"/>
    <property type="match status" value="1"/>
</dbReference>
<comment type="similarity">
    <text evidence="1">Belongs to the peptidase C19 family.</text>
</comment>
<feature type="domain" description="USP" evidence="4">
    <location>
        <begin position="380"/>
        <end position="526"/>
    </location>
</feature>
<dbReference type="PANTHER" id="PTHR24006">
    <property type="entry name" value="UBIQUITIN CARBOXYL-TERMINAL HYDROLASE"/>
    <property type="match status" value="1"/>
</dbReference>
<dbReference type="PANTHER" id="PTHR24006:SF874">
    <property type="entry name" value="UBIQUITIN CARBOXYL-TERMINAL HYDROLASE 16"/>
    <property type="match status" value="1"/>
</dbReference>
<evidence type="ECO:0000313" key="5">
    <source>
        <dbReference type="EMBL" id="CAI8593095.1"/>
    </source>
</evidence>
<sequence>MKPLTSILFFSFCIIVAFSEPTPVVTASEHPQPNQIQIQNAVGANTRAYTVTIKTSCKSPSGTREESAAVSNAQVQHLHPAAGARNQTTGTGGAIERKNSILPSPATPPLLSANAQTSLLTTATTTTTNTAQLPNHGHPPSTSSPDIGPEQVHLMAKAVDILESKQNLKILPVFVTIDPQRDTPLISPCKLQHQRTYHHHHHQTTSQLLSASYRFPQLSPSHSNVGKNMQNEGPGSSENEDPDSSRRADASSIHNLHTLGSNVSNHVVVNPRSSLRSAVTKLVSRPEDEHLHYSSKCMSNVTHSNAANSSQTTNCSPNSKDGLNTSAMKVIDQFRGSDLTNHFPIDVGSDVAGKYSDKGLFPYDLFVKLYNWNRVDFQPFGLTNCGNSCFANAVLQCLVLTPPLTAYLLQGLHSKSCVNKKWCFTCEFESLILKSKDTKSPLSPIGILSQLQNIGSQLGNGREEYAHEFLRYVVETMQSVCVMECGVDASNASKSPSISSSSSSFSPASYSAVSSPNKHGRILVLT</sequence>
<feature type="compositionally biased region" description="Polar residues" evidence="2">
    <location>
        <begin position="218"/>
        <end position="237"/>
    </location>
</feature>
<feature type="chain" id="PRO_5043538805" description="USP domain-containing protein" evidence="3">
    <location>
        <begin position="20"/>
        <end position="526"/>
    </location>
</feature>
<name>A0AAV0Z3G4_VICFA</name>
<evidence type="ECO:0000256" key="3">
    <source>
        <dbReference type="SAM" id="SignalP"/>
    </source>
</evidence>
<dbReference type="InterPro" id="IPR028889">
    <property type="entry name" value="USP"/>
</dbReference>
<dbReference type="Proteomes" id="UP001157006">
    <property type="component" value="Chromosome 1S"/>
</dbReference>
<gene>
    <name evidence="5" type="ORF">VFH_I074080</name>
</gene>
<feature type="region of interest" description="Disordered" evidence="2">
    <location>
        <begin position="492"/>
        <end position="515"/>
    </location>
</feature>
<evidence type="ECO:0000256" key="1">
    <source>
        <dbReference type="ARBA" id="ARBA00009085"/>
    </source>
</evidence>
<dbReference type="Pfam" id="PF02630">
    <property type="entry name" value="SCO1-SenC"/>
    <property type="match status" value="1"/>
</dbReference>
<proteinExistence type="inferred from homology"/>
<dbReference type="GO" id="GO:0016579">
    <property type="term" value="P:protein deubiquitination"/>
    <property type="evidence" value="ECO:0007669"/>
    <property type="project" value="InterPro"/>
</dbReference>
<feature type="region of interest" description="Disordered" evidence="2">
    <location>
        <begin position="216"/>
        <end position="249"/>
    </location>
</feature>
<dbReference type="Pfam" id="PF00443">
    <property type="entry name" value="UCH"/>
    <property type="match status" value="1"/>
</dbReference>
<accession>A0AAV0Z3G4</accession>
<feature type="signal peptide" evidence="3">
    <location>
        <begin position="1"/>
        <end position="19"/>
    </location>
</feature>
<dbReference type="InterPro" id="IPR050164">
    <property type="entry name" value="Peptidase_C19"/>
</dbReference>
<dbReference type="Gene3D" id="3.40.30.10">
    <property type="entry name" value="Glutaredoxin"/>
    <property type="match status" value="1"/>
</dbReference>
<organism evidence="5 6">
    <name type="scientific">Vicia faba</name>
    <name type="common">Broad bean</name>
    <name type="synonym">Faba vulgaris</name>
    <dbReference type="NCBI Taxonomy" id="3906"/>
    <lineage>
        <taxon>Eukaryota</taxon>
        <taxon>Viridiplantae</taxon>
        <taxon>Streptophyta</taxon>
        <taxon>Embryophyta</taxon>
        <taxon>Tracheophyta</taxon>
        <taxon>Spermatophyta</taxon>
        <taxon>Magnoliopsida</taxon>
        <taxon>eudicotyledons</taxon>
        <taxon>Gunneridae</taxon>
        <taxon>Pentapetalae</taxon>
        <taxon>rosids</taxon>
        <taxon>fabids</taxon>
        <taxon>Fabales</taxon>
        <taxon>Fabaceae</taxon>
        <taxon>Papilionoideae</taxon>
        <taxon>50 kb inversion clade</taxon>
        <taxon>NPAAA clade</taxon>
        <taxon>Hologalegina</taxon>
        <taxon>IRL clade</taxon>
        <taxon>Fabeae</taxon>
        <taxon>Vicia</taxon>
    </lineage>
</organism>
<evidence type="ECO:0000313" key="6">
    <source>
        <dbReference type="Proteomes" id="UP001157006"/>
    </source>
</evidence>
<dbReference type="Gene3D" id="3.90.70.10">
    <property type="entry name" value="Cysteine proteinases"/>
    <property type="match status" value="1"/>
</dbReference>
<keyword evidence="3" id="KW-0732">Signal</keyword>
<feature type="region of interest" description="Disordered" evidence="2">
    <location>
        <begin position="128"/>
        <end position="149"/>
    </location>
</feature>
<dbReference type="InterPro" id="IPR001394">
    <property type="entry name" value="Peptidase_C19_UCH"/>
</dbReference>
<evidence type="ECO:0000259" key="4">
    <source>
        <dbReference type="PROSITE" id="PS50235"/>
    </source>
</evidence>
<protein>
    <recommendedName>
        <fullName evidence="4">USP domain-containing protein</fullName>
    </recommendedName>
</protein>
<reference evidence="5 6" key="1">
    <citation type="submission" date="2023-01" db="EMBL/GenBank/DDBJ databases">
        <authorList>
            <person name="Kreplak J."/>
        </authorList>
    </citation>
    <scope>NUCLEOTIDE SEQUENCE [LARGE SCALE GENOMIC DNA]</scope>
</reference>
<dbReference type="SUPFAM" id="SSF54001">
    <property type="entry name" value="Cysteine proteinases"/>
    <property type="match status" value="1"/>
</dbReference>
<dbReference type="InterPro" id="IPR018200">
    <property type="entry name" value="USP_CS"/>
</dbReference>
<dbReference type="GO" id="GO:0005829">
    <property type="term" value="C:cytosol"/>
    <property type="evidence" value="ECO:0007669"/>
    <property type="project" value="TreeGrafter"/>
</dbReference>
<dbReference type="GO" id="GO:0004843">
    <property type="term" value="F:cysteine-type deubiquitinase activity"/>
    <property type="evidence" value="ECO:0007669"/>
    <property type="project" value="InterPro"/>
</dbReference>
<dbReference type="GO" id="GO:0005634">
    <property type="term" value="C:nucleus"/>
    <property type="evidence" value="ECO:0007669"/>
    <property type="project" value="TreeGrafter"/>
</dbReference>
<dbReference type="AlphaFoldDB" id="A0AAV0Z3G4"/>
<dbReference type="EMBL" id="OX451735">
    <property type="protein sequence ID" value="CAI8593095.1"/>
    <property type="molecule type" value="Genomic_DNA"/>
</dbReference>
<dbReference type="InterPro" id="IPR038765">
    <property type="entry name" value="Papain-like_cys_pep_sf"/>
</dbReference>
<dbReference type="FunFam" id="3.90.70.10:FF:000119">
    <property type="entry name" value="Ubiquitin specific peptidase 36"/>
    <property type="match status" value="1"/>
</dbReference>
<keyword evidence="6" id="KW-1185">Reference proteome</keyword>